<dbReference type="GO" id="GO:0004497">
    <property type="term" value="F:monooxygenase activity"/>
    <property type="evidence" value="ECO:0007669"/>
    <property type="project" value="TreeGrafter"/>
</dbReference>
<feature type="compositionally biased region" description="Polar residues" evidence="2">
    <location>
        <begin position="7"/>
        <end position="24"/>
    </location>
</feature>
<feature type="region of interest" description="Disordered" evidence="2">
    <location>
        <begin position="1"/>
        <end position="292"/>
    </location>
</feature>
<dbReference type="OrthoDB" id="640742at2759"/>
<dbReference type="AlphaFoldDB" id="A0A8H7PSU9"/>
<evidence type="ECO:0000313" key="4">
    <source>
        <dbReference type="Proteomes" id="UP000654370"/>
    </source>
</evidence>
<dbReference type="Pfam" id="PF05042">
    <property type="entry name" value="Caleosin"/>
    <property type="match status" value="1"/>
</dbReference>
<dbReference type="InterPro" id="IPR007736">
    <property type="entry name" value="Caleosin-related"/>
</dbReference>
<sequence length="547" mass="60010">MFGLLTADSTSDFPSLGSSNSNLDKSSEGINGEKSWADIAQEVPPANETGQPKVEHRPNAWESTKGQASYADVAEHNTVQDEEFPTPQQATEILEEEGELEKAPESQGVSDLLESNQDSHVSVEESAQPPNPDRSYASATDNRDFPALSEKDKDHDAPQSSDLSDLPDVKDMLQESSVKIPPPPPSQSFAKTAAKSPPPEAQAEQVKSPPKEDKAQPKEVKPDFPSIQEAKDTNSPISNDLSDIPDASEMLKEKSVKDVSPERSFADITKDNLKDAPPSATAKPLDTQPVYTEEEILKEETRREARKYVQGGSDANVAPEMEQAIEAAEEEVIDEIKGESGLIRHIDYFDRKNRGKITLFDTFVSLRGLGYNILITLPTTFLIHLRLSPLTSPYSLPFIYRSITDLITLPIYTKVLPKILAYTPLLTSGKPAKSLEEVLSSFGRRVKVSQLGLQKGIDGLSQSAAESRQQDAKMEEARGPQDLISVQGLGFWDGLRAMNAVGKEKGLTWTATHWAANKVQWIATYSMLHDPATGLVTRTILKELYSA</sequence>
<feature type="compositionally biased region" description="Basic and acidic residues" evidence="2">
    <location>
        <begin position="141"/>
        <end position="157"/>
    </location>
</feature>
<organism evidence="3 4">
    <name type="scientific">Mortierella isabellina</name>
    <name type="common">Filamentous fungus</name>
    <name type="synonym">Umbelopsis isabellina</name>
    <dbReference type="NCBI Taxonomy" id="91625"/>
    <lineage>
        <taxon>Eukaryota</taxon>
        <taxon>Fungi</taxon>
        <taxon>Fungi incertae sedis</taxon>
        <taxon>Mucoromycota</taxon>
        <taxon>Mucoromycotina</taxon>
        <taxon>Umbelopsidomycetes</taxon>
        <taxon>Umbelopsidales</taxon>
        <taxon>Umbelopsidaceae</taxon>
        <taxon>Umbelopsis</taxon>
    </lineage>
</organism>
<accession>A0A8H7PSU9</accession>
<feature type="compositionally biased region" description="Basic and acidic residues" evidence="2">
    <location>
        <begin position="249"/>
        <end position="274"/>
    </location>
</feature>
<keyword evidence="4" id="KW-1185">Reference proteome</keyword>
<dbReference type="EMBL" id="JAEPQZ010000006">
    <property type="protein sequence ID" value="KAG2179909.1"/>
    <property type="molecule type" value="Genomic_DNA"/>
</dbReference>
<feature type="compositionally biased region" description="Polar residues" evidence="2">
    <location>
        <begin position="107"/>
        <end position="120"/>
    </location>
</feature>
<evidence type="ECO:0000256" key="1">
    <source>
        <dbReference type="ARBA" id="ARBA00006765"/>
    </source>
</evidence>
<evidence type="ECO:0000313" key="3">
    <source>
        <dbReference type="EMBL" id="KAG2179909.1"/>
    </source>
</evidence>
<feature type="compositionally biased region" description="Basic and acidic residues" evidence="2">
    <location>
        <begin position="209"/>
        <end position="222"/>
    </location>
</feature>
<reference evidence="3" key="1">
    <citation type="submission" date="2020-12" db="EMBL/GenBank/DDBJ databases">
        <title>Metabolic potential, ecology and presence of endohyphal bacteria is reflected in genomic diversity of Mucoromycotina.</title>
        <authorList>
            <person name="Muszewska A."/>
            <person name="Okrasinska A."/>
            <person name="Steczkiewicz K."/>
            <person name="Drgas O."/>
            <person name="Orlowska M."/>
            <person name="Perlinska-Lenart U."/>
            <person name="Aleksandrzak-Piekarczyk T."/>
            <person name="Szatraj K."/>
            <person name="Zielenkiewicz U."/>
            <person name="Pilsyk S."/>
            <person name="Malc E."/>
            <person name="Mieczkowski P."/>
            <person name="Kruszewska J.S."/>
            <person name="Biernat P."/>
            <person name="Pawlowska J."/>
        </authorList>
    </citation>
    <scope>NUCLEOTIDE SEQUENCE</scope>
    <source>
        <strain evidence="3">WA0000067209</strain>
    </source>
</reference>
<dbReference type="PANTHER" id="PTHR31495">
    <property type="entry name" value="PEROXYGENASE 3-RELATED"/>
    <property type="match status" value="1"/>
</dbReference>
<dbReference type="GO" id="GO:0005509">
    <property type="term" value="F:calcium ion binding"/>
    <property type="evidence" value="ECO:0007669"/>
    <property type="project" value="TreeGrafter"/>
</dbReference>
<protein>
    <submittedName>
        <fullName evidence="3">Uncharacterized protein</fullName>
    </submittedName>
</protein>
<comment type="caution">
    <text evidence="3">The sequence shown here is derived from an EMBL/GenBank/DDBJ whole genome shotgun (WGS) entry which is preliminary data.</text>
</comment>
<gene>
    <name evidence="3" type="ORF">INT43_003695</name>
</gene>
<comment type="similarity">
    <text evidence="1">Belongs to the caleosin family.</text>
</comment>
<dbReference type="Proteomes" id="UP000654370">
    <property type="component" value="Unassembled WGS sequence"/>
</dbReference>
<dbReference type="PANTHER" id="PTHR31495:SF0">
    <property type="entry name" value="BINDING PROTEIN CALEOSIN, PUTATIVE (AFU_ORTHOLOGUE AFUA_5G13750)-RELATED"/>
    <property type="match status" value="1"/>
</dbReference>
<evidence type="ECO:0000256" key="2">
    <source>
        <dbReference type="SAM" id="MobiDB-lite"/>
    </source>
</evidence>
<proteinExistence type="inferred from homology"/>
<name>A0A8H7PSU9_MORIS</name>